<dbReference type="RefSeq" id="WP_377405572.1">
    <property type="nucleotide sequence ID" value="NZ_JBHTFQ010000008.1"/>
</dbReference>
<dbReference type="PRINTS" id="PR00035">
    <property type="entry name" value="HTHGNTR"/>
</dbReference>
<dbReference type="SMART" id="SM00866">
    <property type="entry name" value="UTRA"/>
    <property type="match status" value="1"/>
</dbReference>
<dbReference type="InterPro" id="IPR000524">
    <property type="entry name" value="Tscrpt_reg_HTH_GntR"/>
</dbReference>
<dbReference type="NCBIfam" id="TIGR02325">
    <property type="entry name" value="C_P_lyase_phnF"/>
    <property type="match status" value="1"/>
</dbReference>
<dbReference type="Proteomes" id="UP001596516">
    <property type="component" value="Unassembled WGS sequence"/>
</dbReference>
<dbReference type="InterPro" id="IPR036390">
    <property type="entry name" value="WH_DNA-bd_sf"/>
</dbReference>
<dbReference type="PANTHER" id="PTHR44846:SF1">
    <property type="entry name" value="MANNOSYL-D-GLYCERATE TRANSPORT_METABOLISM SYSTEM REPRESSOR MNGR-RELATED"/>
    <property type="match status" value="1"/>
</dbReference>
<dbReference type="InterPro" id="IPR036388">
    <property type="entry name" value="WH-like_DNA-bd_sf"/>
</dbReference>
<evidence type="ECO:0000313" key="6">
    <source>
        <dbReference type="Proteomes" id="UP001596516"/>
    </source>
</evidence>
<dbReference type="SMART" id="SM00345">
    <property type="entry name" value="HTH_GNTR"/>
    <property type="match status" value="1"/>
</dbReference>
<dbReference type="InterPro" id="IPR012702">
    <property type="entry name" value="CP_lyase_PhnF"/>
</dbReference>
<dbReference type="SUPFAM" id="SSF46785">
    <property type="entry name" value="Winged helix' DNA-binding domain"/>
    <property type="match status" value="1"/>
</dbReference>
<protein>
    <submittedName>
        <fullName evidence="5">Phosphonate metabolism transcriptional regulator PhnF</fullName>
    </submittedName>
</protein>
<dbReference type="Gene3D" id="1.10.10.10">
    <property type="entry name" value="Winged helix-like DNA-binding domain superfamily/Winged helix DNA-binding domain"/>
    <property type="match status" value="1"/>
</dbReference>
<keyword evidence="6" id="KW-1185">Reference proteome</keyword>
<accession>A0ABW2UPT4</accession>
<comment type="caution">
    <text evidence="5">The sequence shown here is derived from an EMBL/GenBank/DDBJ whole genome shotgun (WGS) entry which is preliminary data.</text>
</comment>
<dbReference type="InterPro" id="IPR050679">
    <property type="entry name" value="Bact_HTH_transcr_reg"/>
</dbReference>
<evidence type="ECO:0000256" key="3">
    <source>
        <dbReference type="ARBA" id="ARBA00023163"/>
    </source>
</evidence>
<dbReference type="Pfam" id="PF07702">
    <property type="entry name" value="UTRA"/>
    <property type="match status" value="1"/>
</dbReference>
<keyword evidence="2" id="KW-0238">DNA-binding</keyword>
<name>A0ABW2UPT4_9RHOB</name>
<dbReference type="SUPFAM" id="SSF64288">
    <property type="entry name" value="Chorismate lyase-like"/>
    <property type="match status" value="1"/>
</dbReference>
<proteinExistence type="predicted"/>
<dbReference type="CDD" id="cd07377">
    <property type="entry name" value="WHTH_GntR"/>
    <property type="match status" value="1"/>
</dbReference>
<dbReference type="InterPro" id="IPR011663">
    <property type="entry name" value="UTRA"/>
</dbReference>
<keyword evidence="1" id="KW-0805">Transcription regulation</keyword>
<evidence type="ECO:0000313" key="5">
    <source>
        <dbReference type="EMBL" id="MFC7705550.1"/>
    </source>
</evidence>
<feature type="domain" description="HTH gntR-type" evidence="4">
    <location>
        <begin position="3"/>
        <end position="71"/>
    </location>
</feature>
<keyword evidence="3" id="KW-0804">Transcription</keyword>
<evidence type="ECO:0000256" key="1">
    <source>
        <dbReference type="ARBA" id="ARBA00023015"/>
    </source>
</evidence>
<dbReference type="InterPro" id="IPR028978">
    <property type="entry name" value="Chorismate_lyase_/UTRA_dom_sf"/>
</dbReference>
<dbReference type="Gene3D" id="3.40.1410.10">
    <property type="entry name" value="Chorismate lyase-like"/>
    <property type="match status" value="1"/>
</dbReference>
<sequence length="241" mass="26710">MGRESWKEVRDSLAARIERGELLPGAQLPVEPALCAEFGVGRHSLRRAIRELALEGKLRVVQGAGTFIQNAPLITYHIGRRTRFRQNLRDQGVTPSGEHLAHEILPAPAHVAEELRVDPGTALHRVIRRGLADGVPISLGIGWHRVDRFPDLGERRAAGVSVSDIYRNHGIPDYFRKRTTIFTRRPTPEEAALLSQHGESPVLVVTKVDVAPDDHVIGFSEAVWAGDRIKFSLDQGGRDDD</sequence>
<organism evidence="5 6">
    <name type="scientific">Plastorhodobacter daqingensis</name>
    <dbReference type="NCBI Taxonomy" id="1387281"/>
    <lineage>
        <taxon>Bacteria</taxon>
        <taxon>Pseudomonadati</taxon>
        <taxon>Pseudomonadota</taxon>
        <taxon>Alphaproteobacteria</taxon>
        <taxon>Rhodobacterales</taxon>
        <taxon>Paracoccaceae</taxon>
        <taxon>Plastorhodobacter</taxon>
    </lineage>
</organism>
<reference evidence="6" key="1">
    <citation type="journal article" date="2019" name="Int. J. Syst. Evol. Microbiol.">
        <title>The Global Catalogue of Microorganisms (GCM) 10K type strain sequencing project: providing services to taxonomists for standard genome sequencing and annotation.</title>
        <authorList>
            <consortium name="The Broad Institute Genomics Platform"/>
            <consortium name="The Broad Institute Genome Sequencing Center for Infectious Disease"/>
            <person name="Wu L."/>
            <person name="Ma J."/>
        </authorList>
    </citation>
    <scope>NUCLEOTIDE SEQUENCE [LARGE SCALE GENOMIC DNA]</scope>
    <source>
        <strain evidence="6">CGMCC 1.12750</strain>
    </source>
</reference>
<evidence type="ECO:0000259" key="4">
    <source>
        <dbReference type="PROSITE" id="PS50949"/>
    </source>
</evidence>
<dbReference type="EMBL" id="JBHTFQ010000008">
    <property type="protein sequence ID" value="MFC7705550.1"/>
    <property type="molecule type" value="Genomic_DNA"/>
</dbReference>
<gene>
    <name evidence="5" type="primary">phnF</name>
    <name evidence="5" type="ORF">ACFQXB_15270</name>
</gene>
<dbReference type="PANTHER" id="PTHR44846">
    <property type="entry name" value="MANNOSYL-D-GLYCERATE TRANSPORT/METABOLISM SYSTEM REPRESSOR MNGR-RELATED"/>
    <property type="match status" value="1"/>
</dbReference>
<dbReference type="Pfam" id="PF00392">
    <property type="entry name" value="GntR"/>
    <property type="match status" value="1"/>
</dbReference>
<dbReference type="PROSITE" id="PS50949">
    <property type="entry name" value="HTH_GNTR"/>
    <property type="match status" value="1"/>
</dbReference>
<evidence type="ECO:0000256" key="2">
    <source>
        <dbReference type="ARBA" id="ARBA00023125"/>
    </source>
</evidence>